<proteinExistence type="inferred from homology"/>
<dbReference type="FunFam" id="3.40.50.720:FF:000084">
    <property type="entry name" value="Short-chain dehydrogenase reductase"/>
    <property type="match status" value="1"/>
</dbReference>
<dbReference type="EMBL" id="DSMG01000196">
    <property type="protein sequence ID" value="HDX33574.1"/>
    <property type="molecule type" value="Genomic_DNA"/>
</dbReference>
<name>A0A7C1FL11_9CHLR</name>
<dbReference type="PANTHER" id="PTHR42760">
    <property type="entry name" value="SHORT-CHAIN DEHYDROGENASES/REDUCTASES FAMILY MEMBER"/>
    <property type="match status" value="1"/>
</dbReference>
<dbReference type="PANTHER" id="PTHR42760:SF133">
    <property type="entry name" value="3-OXOACYL-[ACYL-CARRIER-PROTEIN] REDUCTASE"/>
    <property type="match status" value="1"/>
</dbReference>
<dbReference type="CDD" id="cd05233">
    <property type="entry name" value="SDR_c"/>
    <property type="match status" value="1"/>
</dbReference>
<dbReference type="GO" id="GO:0016616">
    <property type="term" value="F:oxidoreductase activity, acting on the CH-OH group of donors, NAD or NADP as acceptor"/>
    <property type="evidence" value="ECO:0007669"/>
    <property type="project" value="TreeGrafter"/>
</dbReference>
<dbReference type="SUPFAM" id="SSF51735">
    <property type="entry name" value="NAD(P)-binding Rossmann-fold domains"/>
    <property type="match status" value="1"/>
</dbReference>
<comment type="similarity">
    <text evidence="1">Belongs to the short-chain dehydrogenases/reductases (SDR) family.</text>
</comment>
<dbReference type="Gene3D" id="3.40.50.720">
    <property type="entry name" value="NAD(P)-binding Rossmann-like Domain"/>
    <property type="match status" value="1"/>
</dbReference>
<dbReference type="InterPro" id="IPR002347">
    <property type="entry name" value="SDR_fam"/>
</dbReference>
<dbReference type="InterPro" id="IPR036291">
    <property type="entry name" value="NAD(P)-bd_dom_sf"/>
</dbReference>
<dbReference type="PRINTS" id="PR00081">
    <property type="entry name" value="GDHRDH"/>
</dbReference>
<comment type="caution">
    <text evidence="3">The sequence shown here is derived from an EMBL/GenBank/DDBJ whole genome shotgun (WGS) entry which is preliminary data.</text>
</comment>
<gene>
    <name evidence="3" type="ORF">ENQ20_19130</name>
</gene>
<evidence type="ECO:0000256" key="2">
    <source>
        <dbReference type="ARBA" id="ARBA00023002"/>
    </source>
</evidence>
<dbReference type="AlphaFoldDB" id="A0A7C1FL11"/>
<organism evidence="3">
    <name type="scientific">Caldilinea aerophila</name>
    <dbReference type="NCBI Taxonomy" id="133453"/>
    <lineage>
        <taxon>Bacteria</taxon>
        <taxon>Bacillati</taxon>
        <taxon>Chloroflexota</taxon>
        <taxon>Caldilineae</taxon>
        <taxon>Caldilineales</taxon>
        <taxon>Caldilineaceae</taxon>
        <taxon>Caldilinea</taxon>
    </lineage>
</organism>
<accession>A0A7C1FL11</accession>
<evidence type="ECO:0000313" key="3">
    <source>
        <dbReference type="EMBL" id="HDX33574.1"/>
    </source>
</evidence>
<keyword evidence="2" id="KW-0560">Oxidoreductase</keyword>
<reference evidence="3" key="1">
    <citation type="journal article" date="2020" name="mSystems">
        <title>Genome- and Community-Level Interaction Insights into Carbon Utilization and Element Cycling Functions of Hydrothermarchaeota in Hydrothermal Sediment.</title>
        <authorList>
            <person name="Zhou Z."/>
            <person name="Liu Y."/>
            <person name="Xu W."/>
            <person name="Pan J."/>
            <person name="Luo Z.H."/>
            <person name="Li M."/>
        </authorList>
    </citation>
    <scope>NUCLEOTIDE SEQUENCE [LARGE SCALE GENOMIC DNA]</scope>
    <source>
        <strain evidence="3">SpSt-289</strain>
    </source>
</reference>
<sequence>MTGRLAGKITLITGAASGIGRATALRCAAEGAHVALLDIAEEGLQETCNHIAGGQAFPVTVNLTQPDAVRTAVAEVINHWGRLDGVFNVAGGSGRAHGDGPVDRCTIEGWRWTLDLNLTSVFLVCKYATPALLASRGAIVNMASVLGLVGGDEDFATHAYAASKAGVIGLSRAMASYYAPQGLRVNVIAPGLIATPMSRRAQEDPAIQARLPQLQPLTGAMGVPEDVAAAAVFLLSDEARFITGAVLPVDGGWTVR</sequence>
<dbReference type="PRINTS" id="PR00080">
    <property type="entry name" value="SDRFAMILY"/>
</dbReference>
<evidence type="ECO:0000256" key="1">
    <source>
        <dbReference type="ARBA" id="ARBA00006484"/>
    </source>
</evidence>
<dbReference type="Pfam" id="PF13561">
    <property type="entry name" value="adh_short_C2"/>
    <property type="match status" value="1"/>
</dbReference>
<protein>
    <submittedName>
        <fullName evidence="3">SDR family oxidoreductase</fullName>
    </submittedName>
</protein>